<organism evidence="2 4">
    <name type="scientific">Bisbaumannia pacifica</name>
    <dbReference type="NCBI Taxonomy" id="77098"/>
    <lineage>
        <taxon>Bacteria</taxon>
        <taxon>Pseudomonadati</taxon>
        <taxon>Pseudomonadota</taxon>
        <taxon>Gammaproteobacteria</taxon>
        <taxon>Oceanospirillales</taxon>
        <taxon>Halomonadaceae</taxon>
        <taxon>Bisbaumannia</taxon>
    </lineage>
</organism>
<reference evidence="3 5" key="2">
    <citation type="submission" date="2020-12" db="EMBL/GenBank/DDBJ databases">
        <title>Draft genome sequence of Halomonas pacifica strain CARE-V15.</title>
        <authorList>
            <person name="Vignesh N."/>
            <person name="Thabitha A."/>
            <person name="Saravanan R."/>
            <person name="Manigandan V."/>
        </authorList>
    </citation>
    <scope>NUCLEOTIDE SEQUENCE [LARGE SCALE GENOMIC DNA]</scope>
    <source>
        <strain evidence="3 5">CARE-V15</strain>
    </source>
</reference>
<evidence type="ECO:0000313" key="3">
    <source>
        <dbReference type="EMBL" id="MBH8580426.1"/>
    </source>
</evidence>
<dbReference type="Proteomes" id="UP000321275">
    <property type="component" value="Unassembled WGS sequence"/>
</dbReference>
<dbReference type="Proteomes" id="UP000651738">
    <property type="component" value="Unassembled WGS sequence"/>
</dbReference>
<gene>
    <name evidence="2" type="ORF">HPA02_10920</name>
    <name evidence="3" type="ORF">I7V36_10010</name>
</gene>
<dbReference type="Gene3D" id="2.60.120.380">
    <property type="match status" value="1"/>
</dbReference>
<sequence length="138" mass="14758">MKLKIVTFGIALASAISTPTMASMGGNNSIPAILEKGISSTQILANGHPKRLQVNIDQPTTLNVTSEHFPGISSQGSHITGTLYDASGQRIAEASSPNGHFLIQRQLRPGNYLLEISGWSPGGNTADLRNRYELHATY</sequence>
<reference evidence="2 4" key="1">
    <citation type="submission" date="2019-07" db="EMBL/GenBank/DDBJ databases">
        <title>Whole genome shotgun sequence of Halomonas pacifica NBRC 102220.</title>
        <authorList>
            <person name="Hosoyama A."/>
            <person name="Uohara A."/>
            <person name="Ohji S."/>
            <person name="Ichikawa N."/>
        </authorList>
    </citation>
    <scope>NUCLEOTIDE SEQUENCE [LARGE SCALE GENOMIC DNA]</scope>
    <source>
        <strain evidence="2 4">NBRC 102220</strain>
    </source>
</reference>
<name>A0A510X5X9_9GAMM</name>
<dbReference type="AlphaFoldDB" id="A0A510X5X9"/>
<proteinExistence type="predicted"/>
<evidence type="ECO:0008006" key="6">
    <source>
        <dbReference type="Google" id="ProtNLM"/>
    </source>
</evidence>
<keyword evidence="1" id="KW-0732">Signal</keyword>
<dbReference type="EMBL" id="BJUK01000009">
    <property type="protein sequence ID" value="GEK46809.1"/>
    <property type="molecule type" value="Genomic_DNA"/>
</dbReference>
<dbReference type="OrthoDB" id="6163346at2"/>
<evidence type="ECO:0000313" key="2">
    <source>
        <dbReference type="EMBL" id="GEK46809.1"/>
    </source>
</evidence>
<evidence type="ECO:0000313" key="5">
    <source>
        <dbReference type="Proteomes" id="UP000651738"/>
    </source>
</evidence>
<comment type="caution">
    <text evidence="2">The sequence shown here is derived from an EMBL/GenBank/DDBJ whole genome shotgun (WGS) entry which is preliminary data.</text>
</comment>
<feature type="signal peptide" evidence="1">
    <location>
        <begin position="1"/>
        <end position="22"/>
    </location>
</feature>
<feature type="chain" id="PRO_5022144494" description="Carboxypeptidase regulatory-like domain-containing protein" evidence="1">
    <location>
        <begin position="23"/>
        <end position="138"/>
    </location>
</feature>
<keyword evidence="4" id="KW-1185">Reference proteome</keyword>
<evidence type="ECO:0000313" key="4">
    <source>
        <dbReference type="Proteomes" id="UP000321275"/>
    </source>
</evidence>
<evidence type="ECO:0000256" key="1">
    <source>
        <dbReference type="SAM" id="SignalP"/>
    </source>
</evidence>
<dbReference type="EMBL" id="JAEDAF010000008">
    <property type="protein sequence ID" value="MBH8580426.1"/>
    <property type="molecule type" value="Genomic_DNA"/>
</dbReference>
<protein>
    <recommendedName>
        <fullName evidence="6">Carboxypeptidase regulatory-like domain-containing protein</fullName>
    </recommendedName>
</protein>
<accession>A0A510X5X9</accession>
<dbReference type="RefSeq" id="WP_146802084.1">
    <property type="nucleotide sequence ID" value="NZ_BJUK01000009.1"/>
</dbReference>